<dbReference type="PANTHER" id="PTHR24366">
    <property type="entry name" value="IG(IMMUNOGLOBULIN) AND LRR(LEUCINE RICH REPEAT) DOMAINS"/>
    <property type="match status" value="1"/>
</dbReference>
<evidence type="ECO:0000256" key="1">
    <source>
        <dbReference type="ARBA" id="ARBA00022614"/>
    </source>
</evidence>
<keyword evidence="3" id="KW-0732">Signal</keyword>
<dbReference type="SMART" id="SM00369">
    <property type="entry name" value="LRR_TYP"/>
    <property type="match status" value="8"/>
</dbReference>
<dbReference type="InterPro" id="IPR032675">
    <property type="entry name" value="LRR_dom_sf"/>
</dbReference>
<evidence type="ECO:0000313" key="5">
    <source>
        <dbReference type="RefSeq" id="XP_013784750.1"/>
    </source>
</evidence>
<sequence length="317" mass="36799">MELKKLWKILYLLAMLWCQSKGEVDGENIVLCNSASANNSVYCTCDKDGMDEATDISCYIFGPVDRKNEFWKSFSRQSRVTTFMLTSRPSDPLQFVPMETLARIPLVEEIYIKESSLGVLEKNSFAYKDHLRTIILERNEITGLRKYAFSNLLVLTRLSLSENYIEELKKASFNHLPRLTFLFLDRNNITWIEDDAFIHLPNLSELELWDNKIRQLSPKSLAGLKSLRRLDLYKNHITILGDHVFHGTPRLQELDLKDNYISQISPHAFDGLQLLSTLYLNHNRLKELPDHAFFGTPNLRYLELSDNHLRIIQALSC</sequence>
<dbReference type="InterPro" id="IPR003591">
    <property type="entry name" value="Leu-rich_rpt_typical-subtyp"/>
</dbReference>
<reference evidence="5 6" key="1">
    <citation type="submission" date="2025-05" db="UniProtKB">
        <authorList>
            <consortium name="RefSeq"/>
        </authorList>
    </citation>
    <scope>IDENTIFICATION</scope>
    <source>
        <tissue evidence="5 6">Muscle</tissue>
    </source>
</reference>
<dbReference type="PANTHER" id="PTHR24366:SF123">
    <property type="entry name" value="LEUCINE-RICH REPEAT-CONTAINING PROTEIN 17"/>
    <property type="match status" value="1"/>
</dbReference>
<dbReference type="GeneID" id="106468856"/>
<keyword evidence="4" id="KW-1185">Reference proteome</keyword>
<dbReference type="RefSeq" id="XP_022252920.1">
    <property type="nucleotide sequence ID" value="XM_022397212.1"/>
</dbReference>
<dbReference type="PROSITE" id="PS51450">
    <property type="entry name" value="LRR"/>
    <property type="match status" value="3"/>
</dbReference>
<name>A0ABM1TAL4_LIMPO</name>
<evidence type="ECO:0000313" key="6">
    <source>
        <dbReference type="RefSeq" id="XP_022252920.1"/>
    </source>
</evidence>
<evidence type="ECO:0000256" key="2">
    <source>
        <dbReference type="ARBA" id="ARBA00022737"/>
    </source>
</evidence>
<keyword evidence="2" id="KW-0677">Repeat</keyword>
<proteinExistence type="predicted"/>
<dbReference type="RefSeq" id="XP_013784750.1">
    <property type="nucleotide sequence ID" value="XM_013929296.2"/>
</dbReference>
<dbReference type="SUPFAM" id="SSF52058">
    <property type="entry name" value="L domain-like"/>
    <property type="match status" value="1"/>
</dbReference>
<dbReference type="InterPro" id="IPR001611">
    <property type="entry name" value="Leu-rich_rpt"/>
</dbReference>
<gene>
    <name evidence="5 6" type="primary">LOC106468856</name>
</gene>
<keyword evidence="1" id="KW-0433">Leucine-rich repeat</keyword>
<dbReference type="SMART" id="SM00365">
    <property type="entry name" value="LRR_SD22"/>
    <property type="match status" value="5"/>
</dbReference>
<evidence type="ECO:0000256" key="3">
    <source>
        <dbReference type="SAM" id="SignalP"/>
    </source>
</evidence>
<feature type="signal peptide" evidence="3">
    <location>
        <begin position="1"/>
        <end position="22"/>
    </location>
</feature>
<accession>A0ABM1TAL4</accession>
<evidence type="ECO:0000313" key="4">
    <source>
        <dbReference type="Proteomes" id="UP000694941"/>
    </source>
</evidence>
<feature type="chain" id="PRO_5045023239" evidence="3">
    <location>
        <begin position="23"/>
        <end position="317"/>
    </location>
</feature>
<dbReference type="Proteomes" id="UP000694941">
    <property type="component" value="Unplaced"/>
</dbReference>
<dbReference type="Pfam" id="PF13855">
    <property type="entry name" value="LRR_8"/>
    <property type="match status" value="2"/>
</dbReference>
<organism evidence="4 6">
    <name type="scientific">Limulus polyphemus</name>
    <name type="common">Atlantic horseshoe crab</name>
    <dbReference type="NCBI Taxonomy" id="6850"/>
    <lineage>
        <taxon>Eukaryota</taxon>
        <taxon>Metazoa</taxon>
        <taxon>Ecdysozoa</taxon>
        <taxon>Arthropoda</taxon>
        <taxon>Chelicerata</taxon>
        <taxon>Merostomata</taxon>
        <taxon>Xiphosura</taxon>
        <taxon>Limulidae</taxon>
        <taxon>Limulus</taxon>
    </lineage>
</organism>
<protein>
    <submittedName>
        <fullName evidence="5 6">Leucine-rich repeat-containing protein 15-like</fullName>
    </submittedName>
</protein>
<dbReference type="Gene3D" id="3.80.10.10">
    <property type="entry name" value="Ribonuclease Inhibitor"/>
    <property type="match status" value="2"/>
</dbReference>